<organism evidence="1">
    <name type="scientific">Siphoviridae sp. ctMOb8</name>
    <dbReference type="NCBI Taxonomy" id="2825460"/>
    <lineage>
        <taxon>Viruses</taxon>
        <taxon>Duplodnaviria</taxon>
        <taxon>Heunggongvirae</taxon>
        <taxon>Uroviricota</taxon>
        <taxon>Caudoviricetes</taxon>
    </lineage>
</organism>
<proteinExistence type="predicted"/>
<name>A0A8S5PYM3_9CAUD</name>
<sequence length="89" mass="9950">MHFRFISFYPDKVCTLSGFFLLLLLGSFATLQTLDDGAELLHGVGGVDLTAYTHDTHQATTAPGWTLRPGLLQLLHNSRRGEKLPRFHI</sequence>
<evidence type="ECO:0000313" key="1">
    <source>
        <dbReference type="EMBL" id="DAE12134.1"/>
    </source>
</evidence>
<reference evidence="1" key="1">
    <citation type="journal article" date="2021" name="Proc. Natl. Acad. Sci. U.S.A.">
        <title>A Catalog of Tens of Thousands of Viruses from Human Metagenomes Reveals Hidden Associations with Chronic Diseases.</title>
        <authorList>
            <person name="Tisza M.J."/>
            <person name="Buck C.B."/>
        </authorList>
    </citation>
    <scope>NUCLEOTIDE SEQUENCE</scope>
    <source>
        <strain evidence="1">CtMOb8</strain>
    </source>
</reference>
<accession>A0A8S5PYM3</accession>
<protein>
    <submittedName>
        <fullName evidence="1">Uncharacterized protein</fullName>
    </submittedName>
</protein>
<dbReference type="EMBL" id="BK015544">
    <property type="protein sequence ID" value="DAE12134.1"/>
    <property type="molecule type" value="Genomic_DNA"/>
</dbReference>